<dbReference type="PANTHER" id="PTHR42932:SF1">
    <property type="entry name" value="GENERAL STRESS PROTEIN 20U"/>
    <property type="match status" value="1"/>
</dbReference>
<dbReference type="GO" id="GO:0016722">
    <property type="term" value="F:oxidoreductase activity, acting on metal ions"/>
    <property type="evidence" value="ECO:0007669"/>
    <property type="project" value="InterPro"/>
</dbReference>
<sequence length="161" mass="18288">MKRRRMSPAVTEVKSRSLTDVLNKQIANWSVLYIKLHHYHWYVTGPHFFTLHEKFEELYNEAAGYVDELAERLLAIGGQPASTMKACLEQSTLREAAGGETAEQMVQAVAADFQQVIRELEEGMSIAEQANDQATSDMFLEISTSLQKHVWMLQAFLGRQP</sequence>
<dbReference type="RefSeq" id="WP_231558797.1">
    <property type="nucleotide sequence ID" value="NZ_JAPYYP010000019.1"/>
</dbReference>
<proteinExistence type="inferred from homology"/>
<accession>A0A9X3Z4A7</accession>
<dbReference type="InterPro" id="IPR009078">
    <property type="entry name" value="Ferritin-like_SF"/>
</dbReference>
<dbReference type="CDD" id="cd01043">
    <property type="entry name" value="DPS"/>
    <property type="match status" value="1"/>
</dbReference>
<feature type="coiled-coil region" evidence="3">
    <location>
        <begin position="110"/>
        <end position="137"/>
    </location>
</feature>
<keyword evidence="3" id="KW-0175">Coiled coil</keyword>
<dbReference type="SUPFAM" id="SSF47240">
    <property type="entry name" value="Ferritin-like"/>
    <property type="match status" value="1"/>
</dbReference>
<dbReference type="GO" id="GO:0008199">
    <property type="term" value="F:ferric iron binding"/>
    <property type="evidence" value="ECO:0007669"/>
    <property type="project" value="InterPro"/>
</dbReference>
<evidence type="ECO:0000256" key="3">
    <source>
        <dbReference type="SAM" id="Coils"/>
    </source>
</evidence>
<dbReference type="InterPro" id="IPR012347">
    <property type="entry name" value="Ferritin-like"/>
</dbReference>
<dbReference type="AlphaFoldDB" id="A0A9X3Z4A7"/>
<protein>
    <submittedName>
        <fullName evidence="5">DNA starvation/stationary phase protection protein</fullName>
    </submittedName>
</protein>
<gene>
    <name evidence="5" type="ORF">O3V59_14680</name>
</gene>
<dbReference type="InterPro" id="IPR008331">
    <property type="entry name" value="Ferritin_DPS_dom"/>
</dbReference>
<dbReference type="Gene3D" id="1.20.1260.10">
    <property type="match status" value="1"/>
</dbReference>
<dbReference type="InterPro" id="IPR023188">
    <property type="entry name" value="DPS_DNA-bd_CS"/>
</dbReference>
<reference evidence="5" key="1">
    <citation type="submission" date="2022-12" db="EMBL/GenBank/DDBJ databases">
        <title>Draft genome sequence of the thermophilic strain Brevibacillus thermoruber HT42, isolated from Los Humeros, Puebla, Mexico, with biotechnological potential.</title>
        <authorList>
            <person name="Lara Sanchez J."/>
            <person name="Solis Palacios R."/>
            <person name="Bustos Baena A.S."/>
            <person name="Ruz Baez A.E."/>
            <person name="Espinosa Luna G."/>
            <person name="Oliart Ros R.M."/>
        </authorList>
    </citation>
    <scope>NUCLEOTIDE SEQUENCE</scope>
    <source>
        <strain evidence="5">HT42</strain>
    </source>
</reference>
<dbReference type="PRINTS" id="PR01346">
    <property type="entry name" value="HELNAPAPROT"/>
</dbReference>
<feature type="domain" description="Ferritin/DPS" evidence="4">
    <location>
        <begin position="21"/>
        <end position="158"/>
    </location>
</feature>
<organism evidence="5 6">
    <name type="scientific">Brevibacillus thermoruber</name>
    <dbReference type="NCBI Taxonomy" id="33942"/>
    <lineage>
        <taxon>Bacteria</taxon>
        <taxon>Bacillati</taxon>
        <taxon>Bacillota</taxon>
        <taxon>Bacilli</taxon>
        <taxon>Bacillales</taxon>
        <taxon>Paenibacillaceae</taxon>
        <taxon>Brevibacillus</taxon>
    </lineage>
</organism>
<dbReference type="Proteomes" id="UP001151071">
    <property type="component" value="Unassembled WGS sequence"/>
</dbReference>
<dbReference type="Pfam" id="PF00210">
    <property type="entry name" value="Ferritin"/>
    <property type="match status" value="1"/>
</dbReference>
<evidence type="ECO:0000259" key="4">
    <source>
        <dbReference type="Pfam" id="PF00210"/>
    </source>
</evidence>
<comment type="similarity">
    <text evidence="1 2">Belongs to the Dps family.</text>
</comment>
<dbReference type="PIRSF" id="PIRSF005900">
    <property type="entry name" value="Dps"/>
    <property type="match status" value="1"/>
</dbReference>
<comment type="caution">
    <text evidence="5">The sequence shown here is derived from an EMBL/GenBank/DDBJ whole genome shotgun (WGS) entry which is preliminary data.</text>
</comment>
<dbReference type="PANTHER" id="PTHR42932">
    <property type="entry name" value="GENERAL STRESS PROTEIN 20U"/>
    <property type="match status" value="1"/>
</dbReference>
<dbReference type="PROSITE" id="PS00818">
    <property type="entry name" value="DPS_1"/>
    <property type="match status" value="1"/>
</dbReference>
<evidence type="ECO:0000313" key="5">
    <source>
        <dbReference type="EMBL" id="MDA5109608.1"/>
    </source>
</evidence>
<dbReference type="PROSITE" id="PS00819">
    <property type="entry name" value="DPS_2"/>
    <property type="match status" value="1"/>
</dbReference>
<evidence type="ECO:0000256" key="2">
    <source>
        <dbReference type="RuleBase" id="RU003875"/>
    </source>
</evidence>
<name>A0A9X3Z4A7_9BACL</name>
<evidence type="ECO:0000256" key="1">
    <source>
        <dbReference type="ARBA" id="ARBA00009497"/>
    </source>
</evidence>
<evidence type="ECO:0000313" key="6">
    <source>
        <dbReference type="Proteomes" id="UP001151071"/>
    </source>
</evidence>
<dbReference type="InterPro" id="IPR002177">
    <property type="entry name" value="DPS_DNA-bd"/>
</dbReference>
<keyword evidence="6" id="KW-1185">Reference proteome</keyword>
<dbReference type="EMBL" id="JAPYYP010000019">
    <property type="protein sequence ID" value="MDA5109608.1"/>
    <property type="molecule type" value="Genomic_DNA"/>
</dbReference>